<protein>
    <recommendedName>
        <fullName evidence="2">PIN domain-containing protein</fullName>
    </recommendedName>
</protein>
<gene>
    <name evidence="1" type="ORF">MNBD_BACTEROID01-2573</name>
</gene>
<organism evidence="1">
    <name type="scientific">hydrothermal vent metagenome</name>
    <dbReference type="NCBI Taxonomy" id="652676"/>
    <lineage>
        <taxon>unclassified sequences</taxon>
        <taxon>metagenomes</taxon>
        <taxon>ecological metagenomes</taxon>
    </lineage>
</organism>
<evidence type="ECO:0000313" key="1">
    <source>
        <dbReference type="EMBL" id="VAW23508.1"/>
    </source>
</evidence>
<accession>A0A3B0TZQ3</accession>
<dbReference type="EMBL" id="UOEP01000198">
    <property type="protein sequence ID" value="VAW23508.1"/>
    <property type="molecule type" value="Genomic_DNA"/>
</dbReference>
<name>A0A3B0TZQ3_9ZZZZ</name>
<proteinExistence type="predicted"/>
<sequence length="77" mass="8739">MRVFIDVNVIISVLNKEYPLFSNAARVLSLNNTKGVQLFTSPLSSVIFIFRSYGYAKEKCLGKKKNLNPTVIQFQLL</sequence>
<evidence type="ECO:0008006" key="2">
    <source>
        <dbReference type="Google" id="ProtNLM"/>
    </source>
</evidence>
<dbReference type="AlphaFoldDB" id="A0A3B0TZQ3"/>
<reference evidence="1" key="1">
    <citation type="submission" date="2018-06" db="EMBL/GenBank/DDBJ databases">
        <authorList>
            <person name="Zhirakovskaya E."/>
        </authorList>
    </citation>
    <scope>NUCLEOTIDE SEQUENCE</scope>
</reference>